<name>A0A1V0SHV9_9VIRU</name>
<protein>
    <submittedName>
        <fullName evidence="1">Uncharacterized protein</fullName>
    </submittedName>
</protein>
<accession>A0A1V0SHV9</accession>
<gene>
    <name evidence="1" type="ORF">Klosneuvirus_1_173</name>
</gene>
<reference evidence="1" key="1">
    <citation type="journal article" date="2017" name="Science">
        <title>Giant viruses with an expanded complement of translation system components.</title>
        <authorList>
            <person name="Schulz F."/>
            <person name="Yutin N."/>
            <person name="Ivanova N.N."/>
            <person name="Ortega D.R."/>
            <person name="Lee T.K."/>
            <person name="Vierheilig J."/>
            <person name="Daims H."/>
            <person name="Horn M."/>
            <person name="Wagner M."/>
            <person name="Jensen G.J."/>
            <person name="Kyrpides N.C."/>
            <person name="Koonin E.V."/>
            <person name="Woyke T."/>
        </authorList>
    </citation>
    <scope>NUCLEOTIDE SEQUENCE</scope>
    <source>
        <strain evidence="1">KNV1</strain>
    </source>
</reference>
<proteinExistence type="predicted"/>
<sequence length="111" mass="13270">MSGGLFQLLAYGLQDKYLMPQIIINKEVLQEALTIYDKYVKLRLCTDKIKQNMDNEVWLPSELWNVITNMVKDDIENMDIYDKNPYDEKLTLKLLDKYKKEYIDDEIQENI</sequence>
<dbReference type="EMBL" id="KY684108">
    <property type="protein sequence ID" value="ARF11316.1"/>
    <property type="molecule type" value="Genomic_DNA"/>
</dbReference>
<evidence type="ECO:0000313" key="1">
    <source>
        <dbReference type="EMBL" id="ARF11316.1"/>
    </source>
</evidence>
<organism evidence="1">
    <name type="scientific">Klosneuvirus KNV1</name>
    <dbReference type="NCBI Taxonomy" id="1977640"/>
    <lineage>
        <taxon>Viruses</taxon>
        <taxon>Varidnaviria</taxon>
        <taxon>Bamfordvirae</taxon>
        <taxon>Nucleocytoviricota</taxon>
        <taxon>Megaviricetes</taxon>
        <taxon>Imitervirales</taxon>
        <taxon>Mimiviridae</taxon>
        <taxon>Klosneuvirinae</taxon>
        <taxon>Klosneuvirus</taxon>
    </lineage>
</organism>